<dbReference type="SUPFAM" id="SSF55816">
    <property type="entry name" value="5'-nucleotidase (syn. UDP-sugar hydrolase), C-terminal domain"/>
    <property type="match status" value="1"/>
</dbReference>
<dbReference type="GO" id="GO:0005576">
    <property type="term" value="C:extracellular region"/>
    <property type="evidence" value="ECO:0007669"/>
    <property type="project" value="UniProtKB-ARBA"/>
</dbReference>
<dbReference type="GO" id="GO:0005829">
    <property type="term" value="C:cytosol"/>
    <property type="evidence" value="ECO:0007669"/>
    <property type="project" value="TreeGrafter"/>
</dbReference>
<dbReference type="InterPro" id="IPR014485">
    <property type="entry name" value="Pesterase_C1039"/>
</dbReference>
<dbReference type="EMBL" id="LAZP02000016">
    <property type="protein sequence ID" value="PFH62838.1"/>
    <property type="molecule type" value="Genomic_DNA"/>
</dbReference>
<dbReference type="CDD" id="cd07407">
    <property type="entry name" value="MPP_YHR202W_N"/>
    <property type="match status" value="1"/>
</dbReference>
<feature type="region of interest" description="Disordered" evidence="1">
    <location>
        <begin position="466"/>
        <end position="490"/>
    </location>
</feature>
<reference evidence="5 6" key="1">
    <citation type="journal article" date="2015" name="BMC Genomics">
        <title>Gene expression during zombie ant biting behavior reflects the complexity underlying fungal parasitic behavioral manipulation.</title>
        <authorList>
            <person name="de Bekker C."/>
            <person name="Ohm R.A."/>
            <person name="Loreto R.G."/>
            <person name="Sebastian A."/>
            <person name="Albert I."/>
            <person name="Merrow M."/>
            <person name="Brachmann A."/>
            <person name="Hughes D.P."/>
        </authorList>
    </citation>
    <scope>NUCLEOTIDE SEQUENCE [LARGE SCALE GENOMIC DNA]</scope>
    <source>
        <strain evidence="5 6">SC16a</strain>
    </source>
</reference>
<sequence>MPSLLALLLLLLLLASPACSSQPGALPPVAAPMRDLPWGQLNFLHTTDTHGWLSGHLREPQYSADWGDYVSFAQHMRRRADDVGSDLLVVDTGDRVEGNGLYDASVPKGRYELDIFASQHVDVACVGNHELYRRQTVLREHNATVPRFGDAYVASNVDYIDPDTGEAEPLAPRYRKFTTKNLNLTVVAFGFLFDFAGNANNSRVHPVADTIAQPWFQRAIHEKPDVFLVAAHVGLRMPELRAIFTALRKQNWHIPIVFFGGHAHVRDAVRFDSLSVALASGRYLETIGWMSVDGLQSEHGPSTATSLTFGRKYVDSNLYGMYYHTGLNATTFPTKEGRRASADIAAARNALGLDHGFGCAPRDLWTTRAPYPGNESVYSWLENEVLPDVVVNDSRSDRPRLAFINSGGIRFDVFKGPFTRDALLAASPFDNHFVFVADVPYAVARKVLGILNSGGVVLNNPLLFSDSLPPPPPPPSREEEEQVRPELRRRDQPLPTLLLAGYTTTDDLGSDGDDTVRQPLASHPPPNCIQSRIGFPDHGAEPDTVDVVFIDFLTPWLVAALKFAGGDYGDADVRPYMHASFTAELERWVTRNWVGDC</sequence>
<feature type="chain" id="PRO_5012947808" evidence="2">
    <location>
        <begin position="21"/>
        <end position="597"/>
    </location>
</feature>
<dbReference type="Pfam" id="PF00149">
    <property type="entry name" value="Metallophos"/>
    <property type="match status" value="1"/>
</dbReference>
<dbReference type="GO" id="GO:0016787">
    <property type="term" value="F:hydrolase activity"/>
    <property type="evidence" value="ECO:0007669"/>
    <property type="project" value="InterPro"/>
</dbReference>
<evidence type="ECO:0000256" key="2">
    <source>
        <dbReference type="SAM" id="SignalP"/>
    </source>
</evidence>
<evidence type="ECO:0000313" key="6">
    <source>
        <dbReference type="Proteomes" id="UP000037136"/>
    </source>
</evidence>
<name>A0A2A9PN98_OPHUN</name>
<dbReference type="GO" id="GO:0009166">
    <property type="term" value="P:nucleotide catabolic process"/>
    <property type="evidence" value="ECO:0007669"/>
    <property type="project" value="InterPro"/>
</dbReference>
<dbReference type="OrthoDB" id="7722975at2759"/>
<gene>
    <name evidence="5" type="ORF">XA68_11619</name>
</gene>
<dbReference type="Pfam" id="PF21953">
    <property type="entry name" value="NadN_nucleosid_C"/>
    <property type="match status" value="1"/>
</dbReference>
<dbReference type="PANTHER" id="PTHR11575">
    <property type="entry name" value="5'-NUCLEOTIDASE-RELATED"/>
    <property type="match status" value="1"/>
</dbReference>
<dbReference type="Proteomes" id="UP000037136">
    <property type="component" value="Unassembled WGS sequence"/>
</dbReference>
<evidence type="ECO:0000313" key="5">
    <source>
        <dbReference type="EMBL" id="PFH62838.1"/>
    </source>
</evidence>
<dbReference type="InterPro" id="IPR006179">
    <property type="entry name" value="5_nucleotidase/apyrase"/>
</dbReference>
<feature type="signal peptide" evidence="2">
    <location>
        <begin position="1"/>
        <end position="20"/>
    </location>
</feature>
<keyword evidence="2" id="KW-0732">Signal</keyword>
<dbReference type="InterPro" id="IPR004843">
    <property type="entry name" value="Calcineurin-like_PHP"/>
</dbReference>
<protein>
    <submittedName>
        <fullName evidence="5">Uncharacterized protein</fullName>
    </submittedName>
</protein>
<dbReference type="PANTHER" id="PTHR11575:SF43">
    <property type="entry name" value="SER_THR PROTEIN PHOSPHATASE FAMILY (AFU_ORTHOLOGUE AFUA_3G04160)"/>
    <property type="match status" value="1"/>
</dbReference>
<dbReference type="FunFam" id="3.60.21.10:FF:000043">
    <property type="entry name" value="Ser/Thr protein phosphatase family"/>
    <property type="match status" value="1"/>
</dbReference>
<reference evidence="5 6" key="2">
    <citation type="journal article" date="2017" name="Sci. Rep.">
        <title>Ant-infecting Ophiocordyceps genomes reveal a high diversity of potential behavioral manipulation genes and a possible major role for enterotoxins.</title>
        <authorList>
            <person name="de Bekker C."/>
            <person name="Ohm R.A."/>
            <person name="Evans H.C."/>
            <person name="Brachmann A."/>
            <person name="Hughes D.P."/>
        </authorList>
    </citation>
    <scope>NUCLEOTIDE SEQUENCE [LARGE SCALE GENOMIC DNA]</scope>
    <source>
        <strain evidence="5 6">SC16a</strain>
    </source>
</reference>
<organism evidence="5 6">
    <name type="scientific">Ophiocordyceps unilateralis</name>
    <name type="common">Zombie-ant fungus</name>
    <name type="synonym">Torrubia unilateralis</name>
    <dbReference type="NCBI Taxonomy" id="268505"/>
    <lineage>
        <taxon>Eukaryota</taxon>
        <taxon>Fungi</taxon>
        <taxon>Dikarya</taxon>
        <taxon>Ascomycota</taxon>
        <taxon>Pezizomycotina</taxon>
        <taxon>Sordariomycetes</taxon>
        <taxon>Hypocreomycetidae</taxon>
        <taxon>Hypocreales</taxon>
        <taxon>Ophiocordycipitaceae</taxon>
        <taxon>Ophiocordyceps</taxon>
    </lineage>
</organism>
<dbReference type="Gene3D" id="3.90.780.10">
    <property type="entry name" value="5'-Nucleotidase, C-terminal domain"/>
    <property type="match status" value="2"/>
</dbReference>
<dbReference type="SUPFAM" id="SSF56300">
    <property type="entry name" value="Metallo-dependent phosphatases"/>
    <property type="match status" value="1"/>
</dbReference>
<dbReference type="InterPro" id="IPR041823">
    <property type="entry name" value="YHR202W_N"/>
</dbReference>
<dbReference type="PIRSF" id="PIRSF017316">
    <property type="entry name" value="Pesterase_C1039"/>
    <property type="match status" value="1"/>
</dbReference>
<evidence type="ECO:0000259" key="3">
    <source>
        <dbReference type="Pfam" id="PF00149"/>
    </source>
</evidence>
<dbReference type="InterPro" id="IPR036907">
    <property type="entry name" value="5'-Nucleotdase_C_sf"/>
</dbReference>
<keyword evidence="6" id="KW-1185">Reference proteome</keyword>
<feature type="domain" description="Calcineurin-like phosphoesterase" evidence="3">
    <location>
        <begin position="42"/>
        <end position="265"/>
    </location>
</feature>
<dbReference type="AlphaFoldDB" id="A0A2A9PN98"/>
<feature type="domain" description="Putative 5'-nucleotidase C-terminal" evidence="4">
    <location>
        <begin position="363"/>
        <end position="558"/>
    </location>
</feature>
<dbReference type="InterPro" id="IPR053828">
    <property type="entry name" value="Nucleosidase_C"/>
</dbReference>
<comment type="caution">
    <text evidence="5">The sequence shown here is derived from an EMBL/GenBank/DDBJ whole genome shotgun (WGS) entry which is preliminary data.</text>
</comment>
<dbReference type="Gene3D" id="3.60.21.10">
    <property type="match status" value="1"/>
</dbReference>
<evidence type="ECO:0000256" key="1">
    <source>
        <dbReference type="SAM" id="MobiDB-lite"/>
    </source>
</evidence>
<dbReference type="STRING" id="268505.A0A2A9PN98"/>
<dbReference type="InterPro" id="IPR029052">
    <property type="entry name" value="Metallo-depent_PP-like"/>
</dbReference>
<proteinExistence type="predicted"/>
<evidence type="ECO:0000259" key="4">
    <source>
        <dbReference type="Pfam" id="PF21953"/>
    </source>
</evidence>
<accession>A0A2A9PN98</accession>